<evidence type="ECO:0000256" key="2">
    <source>
        <dbReference type="ARBA" id="ARBA00022692"/>
    </source>
</evidence>
<feature type="region of interest" description="Disordered" evidence="5">
    <location>
        <begin position="351"/>
        <end position="407"/>
    </location>
</feature>
<evidence type="ECO:0000256" key="3">
    <source>
        <dbReference type="ARBA" id="ARBA00022989"/>
    </source>
</evidence>
<feature type="compositionally biased region" description="Low complexity" evidence="5">
    <location>
        <begin position="51"/>
        <end position="64"/>
    </location>
</feature>
<feature type="chain" id="PRO_5045273656" description="Transmembrane protein" evidence="7">
    <location>
        <begin position="31"/>
        <end position="407"/>
    </location>
</feature>
<dbReference type="InterPro" id="IPR051694">
    <property type="entry name" value="Immunoregulatory_rcpt-like"/>
</dbReference>
<evidence type="ECO:0000256" key="7">
    <source>
        <dbReference type="SAM" id="SignalP"/>
    </source>
</evidence>
<keyword evidence="4 6" id="KW-0472">Membrane</keyword>
<dbReference type="PANTHER" id="PTHR15549">
    <property type="entry name" value="PAIRED IMMUNOGLOBULIN-LIKE TYPE 2 RECEPTOR"/>
    <property type="match status" value="1"/>
</dbReference>
<evidence type="ECO:0008006" key="10">
    <source>
        <dbReference type="Google" id="ProtNLM"/>
    </source>
</evidence>
<evidence type="ECO:0000256" key="4">
    <source>
        <dbReference type="ARBA" id="ARBA00023136"/>
    </source>
</evidence>
<feature type="signal peptide" evidence="7">
    <location>
        <begin position="1"/>
        <end position="30"/>
    </location>
</feature>
<evidence type="ECO:0000313" key="8">
    <source>
        <dbReference type="EMBL" id="CAL1701166.1"/>
    </source>
</evidence>
<sequence>MRCCPASAARILTLFSLVVLASHSFTLVNAQSSPTTSVNSETGIPSPPIVVPSLSSSPSSLPTPSSSPPATQPSQKPSPETIVPPSTSTVTSDPPTPSSASPTSTSATITSQSTQDILSSSSSLESSSSALVSSSSSSSSSGISTVSSSSSSTAVITPSPTPAQTTGPTTASYRRISSTHAPGEPTDLPEPTGALSEATSKGFFSNKGAVAGTFTVVAIVAVVLVIAVIMMFRRRLARRRDEEDEVYFEKYREPEPEVRNAHPLTNLGGLGQSATNLASHASPDSYPDRNVHYGHSPTGDQAAYDYDNPQEYGMEYPPGTAYAAAVTHPGQYQYGVGPNLAGHGAGAYDSIGGGNQYEHQGGQTRTSPGPFADPGNSARHPAAPPVNQPYADAYDAYTAHDGYAQPR</sequence>
<evidence type="ECO:0000256" key="6">
    <source>
        <dbReference type="SAM" id="Phobius"/>
    </source>
</evidence>
<keyword evidence="9" id="KW-1185">Reference proteome</keyword>
<feature type="compositionally biased region" description="Low complexity" evidence="5">
    <location>
        <begin position="72"/>
        <end position="172"/>
    </location>
</feature>
<evidence type="ECO:0000313" key="9">
    <source>
        <dbReference type="Proteomes" id="UP001497453"/>
    </source>
</evidence>
<feature type="region of interest" description="Disordered" evidence="5">
    <location>
        <begin position="259"/>
        <end position="311"/>
    </location>
</feature>
<gene>
    <name evidence="8" type="ORF">GFSPODELE1_LOCUS3456</name>
</gene>
<proteinExistence type="predicted"/>
<feature type="compositionally biased region" description="Polar residues" evidence="5">
    <location>
        <begin position="31"/>
        <end position="43"/>
    </location>
</feature>
<feature type="compositionally biased region" description="Polar residues" evidence="5">
    <location>
        <begin position="357"/>
        <end position="367"/>
    </location>
</feature>
<organism evidence="8 9">
    <name type="scientific">Somion occarium</name>
    <dbReference type="NCBI Taxonomy" id="3059160"/>
    <lineage>
        <taxon>Eukaryota</taxon>
        <taxon>Fungi</taxon>
        <taxon>Dikarya</taxon>
        <taxon>Basidiomycota</taxon>
        <taxon>Agaricomycotina</taxon>
        <taxon>Agaricomycetes</taxon>
        <taxon>Polyporales</taxon>
        <taxon>Cerrenaceae</taxon>
        <taxon>Somion</taxon>
    </lineage>
</organism>
<keyword evidence="7" id="KW-0732">Signal</keyword>
<keyword evidence="3 6" id="KW-1133">Transmembrane helix</keyword>
<comment type="subcellular location">
    <subcellularLocation>
        <location evidence="1">Membrane</location>
        <topology evidence="1">Single-pass membrane protein</topology>
    </subcellularLocation>
</comment>
<name>A0ABP1CZT0_9APHY</name>
<protein>
    <recommendedName>
        <fullName evidence="10">Transmembrane protein</fullName>
    </recommendedName>
</protein>
<keyword evidence="2 6" id="KW-0812">Transmembrane</keyword>
<feature type="compositionally biased region" description="Low complexity" evidence="5">
    <location>
        <begin position="390"/>
        <end position="407"/>
    </location>
</feature>
<accession>A0ABP1CZT0</accession>
<dbReference type="Proteomes" id="UP001497453">
    <property type="component" value="Chromosome 2"/>
</dbReference>
<reference evidence="9" key="1">
    <citation type="submission" date="2024-04" db="EMBL/GenBank/DDBJ databases">
        <authorList>
            <person name="Shaw F."/>
            <person name="Minotto A."/>
        </authorList>
    </citation>
    <scope>NUCLEOTIDE SEQUENCE [LARGE SCALE GENOMIC DNA]</scope>
</reference>
<dbReference type="EMBL" id="OZ037945">
    <property type="protein sequence ID" value="CAL1701166.1"/>
    <property type="molecule type" value="Genomic_DNA"/>
</dbReference>
<feature type="region of interest" description="Disordered" evidence="5">
    <location>
        <begin position="31"/>
        <end position="194"/>
    </location>
</feature>
<dbReference type="PANTHER" id="PTHR15549:SF30">
    <property type="entry name" value="MID2 DOMAIN-CONTAINING PROTEIN"/>
    <property type="match status" value="1"/>
</dbReference>
<feature type="transmembrane region" description="Helical" evidence="6">
    <location>
        <begin position="209"/>
        <end position="232"/>
    </location>
</feature>
<evidence type="ECO:0000256" key="1">
    <source>
        <dbReference type="ARBA" id="ARBA00004167"/>
    </source>
</evidence>
<evidence type="ECO:0000256" key="5">
    <source>
        <dbReference type="SAM" id="MobiDB-lite"/>
    </source>
</evidence>